<dbReference type="OrthoDB" id="9766361at2"/>
<evidence type="ECO:0000313" key="6">
    <source>
        <dbReference type="EMBL" id="TBT85855.1"/>
    </source>
</evidence>
<evidence type="ECO:0000256" key="2">
    <source>
        <dbReference type="ARBA" id="ARBA00022670"/>
    </source>
</evidence>
<dbReference type="PANTHER" id="PTHR43343:SF3">
    <property type="entry name" value="PROTEASE DO-LIKE 8, CHLOROPLASTIC"/>
    <property type="match status" value="1"/>
</dbReference>
<dbReference type="Gene3D" id="2.40.10.10">
    <property type="entry name" value="Trypsin-like serine proteases"/>
    <property type="match status" value="2"/>
</dbReference>
<keyword evidence="7" id="KW-1185">Reference proteome</keyword>
<dbReference type="InterPro" id="IPR043504">
    <property type="entry name" value="Peptidase_S1_PA_chymotrypsin"/>
</dbReference>
<sequence>MPRNPLRAALRAAVPLIALGLATTGCSATNSPIPFLNPGTSGLDAVKQSTVQVLADGEIRSFEGSQSFHGSGSGFILDRDGHIVTNNHVVTGAGALRVRIGGNADEYPAKIVGVNECSDLAVIQLTESVDAPALGWSDRTPNPPMGVYAAGYPLGDPEFTMTKGIVSKASAAGDTSWASIRRAIEHDASIQPGNSGGPLVDEAGRVLGVNYATGNPGTGTSQFFAISAADAQPLVETLMGGDEHSIGVNGNAIRDDANGLAGVWVAGVAAGKSAAKAGLKPGDVITHLNGVALTSGTYKEYCSVLRSNDIDDAMAVRVLRLDTKEVLEGEINGRELQPVFSFENKLQGQVADSGPSAGVETTEVVDDTGAMSMLLPTSWSDRNTAPQDLLGIGRPMPSITASTNIAQLDNNAAPGIMAVYFTAVGSFTADQLIDSMVQGVGADCKETLRDNFDNNVVQGRYAAVECNGGATGTLVGILLVASSDTDPNSILVGAAAALTDGDLRAIDTALSSFTLK</sequence>
<dbReference type="SMART" id="SM00228">
    <property type="entry name" value="PDZ"/>
    <property type="match status" value="1"/>
</dbReference>
<feature type="chain" id="PRO_5020652617" evidence="4">
    <location>
        <begin position="28"/>
        <end position="516"/>
    </location>
</feature>
<proteinExistence type="inferred from homology"/>
<feature type="signal peptide" evidence="4">
    <location>
        <begin position="1"/>
        <end position="27"/>
    </location>
</feature>
<dbReference type="InterPro" id="IPR036034">
    <property type="entry name" value="PDZ_sf"/>
</dbReference>
<evidence type="ECO:0000256" key="3">
    <source>
        <dbReference type="ARBA" id="ARBA00022801"/>
    </source>
</evidence>
<evidence type="ECO:0000313" key="7">
    <source>
        <dbReference type="Proteomes" id="UP000292373"/>
    </source>
</evidence>
<dbReference type="PANTHER" id="PTHR43343">
    <property type="entry name" value="PEPTIDASE S12"/>
    <property type="match status" value="1"/>
</dbReference>
<evidence type="ECO:0000256" key="1">
    <source>
        <dbReference type="ARBA" id="ARBA00010541"/>
    </source>
</evidence>
<dbReference type="PRINTS" id="PR00834">
    <property type="entry name" value="PROTEASES2C"/>
</dbReference>
<feature type="domain" description="PDZ" evidence="5">
    <location>
        <begin position="234"/>
        <end position="307"/>
    </location>
</feature>
<dbReference type="EMBL" id="SDMQ01000004">
    <property type="protein sequence ID" value="TBT85855.1"/>
    <property type="molecule type" value="Genomic_DNA"/>
</dbReference>
<keyword evidence="3" id="KW-0378">Hydrolase</keyword>
<dbReference type="Pfam" id="PF17820">
    <property type="entry name" value="PDZ_6"/>
    <property type="match status" value="1"/>
</dbReference>
<dbReference type="RefSeq" id="WP_131167505.1">
    <property type="nucleotide sequence ID" value="NZ_SDMQ01000004.1"/>
</dbReference>
<dbReference type="InterPro" id="IPR041489">
    <property type="entry name" value="PDZ_6"/>
</dbReference>
<dbReference type="InterPro" id="IPR009003">
    <property type="entry name" value="Peptidase_S1_PA"/>
</dbReference>
<dbReference type="Pfam" id="PF13365">
    <property type="entry name" value="Trypsin_2"/>
    <property type="match status" value="1"/>
</dbReference>
<comment type="caution">
    <text evidence="6">The sequence shown here is derived from an EMBL/GenBank/DDBJ whole genome shotgun (WGS) entry which is preliminary data.</text>
</comment>
<dbReference type="SUPFAM" id="SSF50494">
    <property type="entry name" value="Trypsin-like serine proteases"/>
    <property type="match status" value="1"/>
</dbReference>
<keyword evidence="4" id="KW-0732">Signal</keyword>
<dbReference type="AlphaFoldDB" id="A0A4Q9KEH4"/>
<dbReference type="InterPro" id="IPR051201">
    <property type="entry name" value="Chloro_Bact_Ser_Proteases"/>
</dbReference>
<organism evidence="6 7">
    <name type="scientific">Propioniciclava sinopodophylli</name>
    <dbReference type="NCBI Taxonomy" id="1837344"/>
    <lineage>
        <taxon>Bacteria</taxon>
        <taxon>Bacillati</taxon>
        <taxon>Actinomycetota</taxon>
        <taxon>Actinomycetes</taxon>
        <taxon>Propionibacteriales</taxon>
        <taxon>Propionibacteriaceae</taxon>
        <taxon>Propioniciclava</taxon>
    </lineage>
</organism>
<evidence type="ECO:0000259" key="5">
    <source>
        <dbReference type="PROSITE" id="PS50106"/>
    </source>
</evidence>
<dbReference type="Gene3D" id="2.30.42.10">
    <property type="match status" value="1"/>
</dbReference>
<dbReference type="SUPFAM" id="SSF50156">
    <property type="entry name" value="PDZ domain-like"/>
    <property type="match status" value="1"/>
</dbReference>
<dbReference type="Proteomes" id="UP000292373">
    <property type="component" value="Unassembled WGS sequence"/>
</dbReference>
<keyword evidence="2 6" id="KW-0645">Protease</keyword>
<dbReference type="GO" id="GO:0006508">
    <property type="term" value="P:proteolysis"/>
    <property type="evidence" value="ECO:0007669"/>
    <property type="project" value="UniProtKB-KW"/>
</dbReference>
<reference evidence="6 7" key="1">
    <citation type="submission" date="2019-01" db="EMBL/GenBank/DDBJ databases">
        <title>Lactibacter flavus gen. nov., sp. nov., a novel bacterium of the family Propionibacteriaceae isolated from raw milk and dairy products.</title>
        <authorList>
            <person name="Huptas C."/>
            <person name="Wenning M."/>
            <person name="Breitenwieser F."/>
            <person name="Doll E."/>
            <person name="Von Neubeck M."/>
            <person name="Busse H.-J."/>
            <person name="Scherer S."/>
        </authorList>
    </citation>
    <scope>NUCLEOTIDE SEQUENCE [LARGE SCALE GENOMIC DNA]</scope>
    <source>
        <strain evidence="6 7">KCTC 33808</strain>
    </source>
</reference>
<gene>
    <name evidence="6" type="ORF">ET989_05205</name>
</gene>
<dbReference type="PROSITE" id="PS51257">
    <property type="entry name" value="PROKAR_LIPOPROTEIN"/>
    <property type="match status" value="1"/>
</dbReference>
<dbReference type="GO" id="GO:0004252">
    <property type="term" value="F:serine-type endopeptidase activity"/>
    <property type="evidence" value="ECO:0007669"/>
    <property type="project" value="InterPro"/>
</dbReference>
<protein>
    <submittedName>
        <fullName evidence="6">Serine protease</fullName>
    </submittedName>
</protein>
<dbReference type="PROSITE" id="PS50106">
    <property type="entry name" value="PDZ"/>
    <property type="match status" value="1"/>
</dbReference>
<evidence type="ECO:0000256" key="4">
    <source>
        <dbReference type="SAM" id="SignalP"/>
    </source>
</evidence>
<name>A0A4Q9KEH4_9ACTN</name>
<dbReference type="InterPro" id="IPR001940">
    <property type="entry name" value="Peptidase_S1C"/>
</dbReference>
<dbReference type="InterPro" id="IPR001478">
    <property type="entry name" value="PDZ"/>
</dbReference>
<accession>A0A4Q9KEH4</accession>
<comment type="similarity">
    <text evidence="1">Belongs to the peptidase S1C family.</text>
</comment>